<organism evidence="1 2">
    <name type="scientific">Phreatobacter aquaticus</name>
    <dbReference type="NCBI Taxonomy" id="2570229"/>
    <lineage>
        <taxon>Bacteria</taxon>
        <taxon>Pseudomonadati</taxon>
        <taxon>Pseudomonadota</taxon>
        <taxon>Alphaproteobacteria</taxon>
        <taxon>Hyphomicrobiales</taxon>
        <taxon>Phreatobacteraceae</taxon>
        <taxon>Phreatobacter</taxon>
    </lineage>
</organism>
<dbReference type="KEGG" id="paqt:E8L99_19940"/>
<protein>
    <recommendedName>
        <fullName evidence="3">GNAT family N-acetyltransferase</fullName>
    </recommendedName>
</protein>
<dbReference type="OrthoDB" id="8209564at2"/>
<sequence length="282" mass="30844">MLHAIDDTSVDEAIALFRKGFPVHDESFWRDGLERLTRHHETNGFGPVGYLMGKPGSRTGVALTMVSERMEPDGQRRRVVNLSSWYVEEQARWLAPMMLKHLTAEAGATFTDLTPSPSVRRLIGNLGFQPWNSGSTRAVLPWAALFGGWSEALITGDALASSALTPGQRLIVADHAAMGCITAGLVQGERVSPIVFQPKRRRGLPTARLIYAERKSELFGQFGAVARFLLSQGMVCVDVPARAGDLVPGGWFTTGAPPTFYKGDMGGDCVDHAWSEFVFLRL</sequence>
<keyword evidence="2" id="KW-1185">Reference proteome</keyword>
<evidence type="ECO:0000313" key="2">
    <source>
        <dbReference type="Proteomes" id="UP000298588"/>
    </source>
</evidence>
<dbReference type="EMBL" id="CP039865">
    <property type="protein sequence ID" value="QCK87863.1"/>
    <property type="molecule type" value="Genomic_DNA"/>
</dbReference>
<gene>
    <name evidence="1" type="ORF">E8L99_19940</name>
</gene>
<reference evidence="1 2" key="1">
    <citation type="submission" date="2019-04" db="EMBL/GenBank/DDBJ databases">
        <title>Phreatobacter aquaticus sp. nov.</title>
        <authorList>
            <person name="Choi A."/>
            <person name="Baek K."/>
        </authorList>
    </citation>
    <scope>NUCLEOTIDE SEQUENCE [LARGE SCALE GENOMIC DNA]</scope>
    <source>
        <strain evidence="1 2">NMCR1094</strain>
    </source>
</reference>
<dbReference type="RefSeq" id="WP_137101191.1">
    <property type="nucleotide sequence ID" value="NZ_CP039865.1"/>
</dbReference>
<accession>A0A4D7QPK0</accession>
<dbReference type="Proteomes" id="UP000298588">
    <property type="component" value="Chromosome"/>
</dbReference>
<dbReference type="AlphaFoldDB" id="A0A4D7QPK0"/>
<name>A0A4D7QPK0_9HYPH</name>
<evidence type="ECO:0008006" key="3">
    <source>
        <dbReference type="Google" id="ProtNLM"/>
    </source>
</evidence>
<evidence type="ECO:0000313" key="1">
    <source>
        <dbReference type="EMBL" id="QCK87863.1"/>
    </source>
</evidence>
<proteinExistence type="predicted"/>